<reference evidence="2" key="1">
    <citation type="submission" date="2021-03" db="EMBL/GenBank/DDBJ databases">
        <authorList>
            <person name="Peeters C."/>
        </authorList>
    </citation>
    <scope>NUCLEOTIDE SEQUENCE</scope>
    <source>
        <strain evidence="2">LMG 31506</strain>
    </source>
</reference>
<keyword evidence="3" id="KW-1185">Reference proteome</keyword>
<comment type="caution">
    <text evidence="2">The sequence shown here is derived from an EMBL/GenBank/DDBJ whole genome shotgun (WGS) entry which is preliminary data.</text>
</comment>
<feature type="region of interest" description="Disordered" evidence="1">
    <location>
        <begin position="105"/>
        <end position="128"/>
    </location>
</feature>
<organism evidence="2 3">
    <name type="scientific">Cupriavidus yeoncheonensis</name>
    <dbReference type="NCBI Taxonomy" id="1462994"/>
    <lineage>
        <taxon>Bacteria</taxon>
        <taxon>Pseudomonadati</taxon>
        <taxon>Pseudomonadota</taxon>
        <taxon>Betaproteobacteria</taxon>
        <taxon>Burkholderiales</taxon>
        <taxon>Burkholderiaceae</taxon>
        <taxon>Cupriavidus</taxon>
    </lineage>
</organism>
<gene>
    <name evidence="2" type="ORF">LMG31506_00234</name>
</gene>
<dbReference type="Proteomes" id="UP000672934">
    <property type="component" value="Unassembled WGS sequence"/>
</dbReference>
<evidence type="ECO:0000256" key="1">
    <source>
        <dbReference type="SAM" id="MobiDB-lite"/>
    </source>
</evidence>
<dbReference type="InterPro" id="IPR010633">
    <property type="entry name" value="Phage_lambda_GpZ"/>
</dbReference>
<proteinExistence type="predicted"/>
<evidence type="ECO:0000313" key="3">
    <source>
        <dbReference type="Proteomes" id="UP000672934"/>
    </source>
</evidence>
<sequence>MAGSLSAFSVTVDTVKLEEVANSLDKLDDAALGRAAVTAVNQVAQKAFADAKAKMNTGINLPDSYLDERMALELATDPAKPTARILARGRLTTLTQYGAQQMTRPVKYPNDSFTPGKMGKNPRKPGALLPWKLRTGNPALGIPVGMKQDGLSVEVTRGGRKPITSVQAFFVRGRNGNLLVMTRQSGTSGKKRGDLKALYGPSVYQLFRAALDEAFLNDVADRLGKTVVTLTADELKKALGNE</sequence>
<dbReference type="Pfam" id="PF06763">
    <property type="entry name" value="Minor_tail_Z"/>
    <property type="match status" value="1"/>
</dbReference>
<dbReference type="AlphaFoldDB" id="A0A916IQK7"/>
<name>A0A916IQK7_9BURK</name>
<accession>A0A916IQK7</accession>
<dbReference type="RefSeq" id="WP_211945253.1">
    <property type="nucleotide sequence ID" value="NZ_CAJPUY010000001.1"/>
</dbReference>
<protein>
    <submittedName>
        <fullName evidence="2">Uncharacterized protein</fullName>
    </submittedName>
</protein>
<evidence type="ECO:0000313" key="2">
    <source>
        <dbReference type="EMBL" id="CAG2126911.1"/>
    </source>
</evidence>
<dbReference type="EMBL" id="CAJPUY010000001">
    <property type="protein sequence ID" value="CAG2126911.1"/>
    <property type="molecule type" value="Genomic_DNA"/>
</dbReference>